<feature type="transmembrane region" description="Helical" evidence="1">
    <location>
        <begin position="419"/>
        <end position="439"/>
    </location>
</feature>
<feature type="transmembrane region" description="Helical" evidence="1">
    <location>
        <begin position="276"/>
        <end position="301"/>
    </location>
</feature>
<feature type="transmembrane region" description="Helical" evidence="1">
    <location>
        <begin position="322"/>
        <end position="340"/>
    </location>
</feature>
<keyword evidence="1" id="KW-0472">Membrane</keyword>
<feature type="transmembrane region" description="Helical" evidence="1">
    <location>
        <begin position="35"/>
        <end position="53"/>
    </location>
</feature>
<dbReference type="Proteomes" id="UP001501166">
    <property type="component" value="Unassembled WGS sequence"/>
</dbReference>
<dbReference type="Pfam" id="PF03616">
    <property type="entry name" value="Glt_symporter"/>
    <property type="match status" value="1"/>
</dbReference>
<evidence type="ECO:0000313" key="3">
    <source>
        <dbReference type="Proteomes" id="UP001501166"/>
    </source>
</evidence>
<sequence>MSAQMIGFSFLIIGVFLLLGKLIRFKTKWLRRLFLPSSIIGGFLALIVGPQVLGRITSTVLNEGSFFYNGLIPEFILDAWSPLPGMFINIVFAALFLGQTVPSVKKIWNNAGPQIVMGHTVSFGQYAIGVLLTYFVLTPVFGTNPLAAGLIEIAFVGGHGTAAGLGPTFNELGFPEGADLALGLATIGILFGVIVGIAIINIAHRRGIAKYVDGKKEMTEEEKEQISDTYGYEMEQEVREPKAIEPLAFHLSLVGVAILIGYVIQQGLILLEASTWGAWTGVHLLSYIPLFPLAMIGGMVVQKVFEKRGIENYIDPNLVNKISGLALDVLLVSALATLSLDVIGDNIIPFVLIAVTGAAWTTFAFLYLGPKMLPDHWFERGLGDYGQQTGMAATGLLLMKVADPDQQTPALEGFGYKQILFEPFVGGGLVTSASLPLIFEFGPLVFLAITGSITIIFLVFGLVYFNPKRAKARENTRTFQARKSSE</sequence>
<feature type="transmembrane region" description="Helical" evidence="1">
    <location>
        <begin position="180"/>
        <end position="203"/>
    </location>
</feature>
<feature type="transmembrane region" description="Helical" evidence="1">
    <location>
        <begin position="445"/>
        <end position="465"/>
    </location>
</feature>
<keyword evidence="1" id="KW-0812">Transmembrane</keyword>
<name>A0ABN0X8Z5_9LACT</name>
<feature type="transmembrane region" description="Helical" evidence="1">
    <location>
        <begin position="346"/>
        <end position="368"/>
    </location>
</feature>
<feature type="transmembrane region" description="Helical" evidence="1">
    <location>
        <begin position="6"/>
        <end position="23"/>
    </location>
</feature>
<evidence type="ECO:0000256" key="1">
    <source>
        <dbReference type="SAM" id="Phobius"/>
    </source>
</evidence>
<gene>
    <name evidence="2" type="ORF">GCM10008932_08750</name>
</gene>
<dbReference type="InterPro" id="IPR004445">
    <property type="entry name" value="GltS"/>
</dbReference>
<reference evidence="2 3" key="1">
    <citation type="journal article" date="2019" name="Int. J. Syst. Evol. Microbiol.">
        <title>The Global Catalogue of Microorganisms (GCM) 10K type strain sequencing project: providing services to taxonomists for standard genome sequencing and annotation.</title>
        <authorList>
            <consortium name="The Broad Institute Genomics Platform"/>
            <consortium name="The Broad Institute Genome Sequencing Center for Infectious Disease"/>
            <person name="Wu L."/>
            <person name="Ma J."/>
        </authorList>
    </citation>
    <scope>NUCLEOTIDE SEQUENCE [LARGE SCALE GENOMIC DNA]</scope>
    <source>
        <strain evidence="2 3">JCM 12662</strain>
    </source>
</reference>
<accession>A0ABN0X8Z5</accession>
<dbReference type="EMBL" id="BAAACW010000055">
    <property type="protein sequence ID" value="GAA0358299.1"/>
    <property type="molecule type" value="Genomic_DNA"/>
</dbReference>
<protein>
    <submittedName>
        <fullName evidence="2">Sodium/glutamate symporter</fullName>
    </submittedName>
</protein>
<dbReference type="RefSeq" id="WP_343754392.1">
    <property type="nucleotide sequence ID" value="NZ_BAAACW010000055.1"/>
</dbReference>
<feature type="transmembrane region" description="Helical" evidence="1">
    <location>
        <begin position="86"/>
        <end position="104"/>
    </location>
</feature>
<keyword evidence="3" id="KW-1185">Reference proteome</keyword>
<dbReference type="PANTHER" id="PTHR36178:SF1">
    <property type="entry name" value="SODIUM_GLUTAMATE SYMPORTER"/>
    <property type="match status" value="1"/>
</dbReference>
<evidence type="ECO:0000313" key="2">
    <source>
        <dbReference type="EMBL" id="GAA0358299.1"/>
    </source>
</evidence>
<comment type="caution">
    <text evidence="2">The sequence shown here is derived from an EMBL/GenBank/DDBJ whole genome shotgun (WGS) entry which is preliminary data.</text>
</comment>
<proteinExistence type="predicted"/>
<organism evidence="2 3">
    <name type="scientific">Alkalibacterium iburiense</name>
    <dbReference type="NCBI Taxonomy" id="290589"/>
    <lineage>
        <taxon>Bacteria</taxon>
        <taxon>Bacillati</taxon>
        <taxon>Bacillota</taxon>
        <taxon>Bacilli</taxon>
        <taxon>Lactobacillales</taxon>
        <taxon>Carnobacteriaceae</taxon>
        <taxon>Alkalibacterium</taxon>
    </lineage>
</organism>
<keyword evidence="1" id="KW-1133">Transmembrane helix</keyword>
<feature type="transmembrane region" description="Helical" evidence="1">
    <location>
        <begin position="247"/>
        <end position="264"/>
    </location>
</feature>
<dbReference type="PANTHER" id="PTHR36178">
    <property type="entry name" value="SLR0625 PROTEIN"/>
    <property type="match status" value="1"/>
</dbReference>
<feature type="transmembrane region" description="Helical" evidence="1">
    <location>
        <begin position="116"/>
        <end position="137"/>
    </location>
</feature>